<dbReference type="GO" id="GO:0005829">
    <property type="term" value="C:cytosol"/>
    <property type="evidence" value="ECO:0007669"/>
    <property type="project" value="TreeGrafter"/>
</dbReference>
<dbReference type="Gene3D" id="3.30.70.860">
    <property type="match status" value="1"/>
</dbReference>
<dbReference type="RefSeq" id="WP_092347379.1">
    <property type="nucleotide sequence ID" value="NZ_FNQN01000005.1"/>
</dbReference>
<dbReference type="Pfam" id="PF04461">
    <property type="entry name" value="YajQ"/>
    <property type="match status" value="1"/>
</dbReference>
<dbReference type="Gene3D" id="3.30.70.990">
    <property type="entry name" value="YajQ-like, domain 2"/>
    <property type="match status" value="1"/>
</dbReference>
<proteinExistence type="inferred from homology"/>
<accession>A0A1H4ANL4</accession>
<dbReference type="CDD" id="cd11740">
    <property type="entry name" value="YajQ_like"/>
    <property type="match status" value="1"/>
</dbReference>
<dbReference type="GO" id="GO:0000166">
    <property type="term" value="F:nucleotide binding"/>
    <property type="evidence" value="ECO:0007669"/>
    <property type="project" value="UniProtKB-UniRule"/>
</dbReference>
<dbReference type="OrthoDB" id="9801447at2"/>
<dbReference type="AlphaFoldDB" id="A0A1H4ANL4"/>
<sequence>MPSFDIVSKVDLQEVDNAVNQAIKEISQRYDFKGTSNEITLEKDHLDILAADDYKLQAIKDILIAKLVRRKVSPKCFQYGKEEVAAAGAVRVKASIQQGISKDKGKEVVKLIKETKLKVQAQIMEDQVRVTGKKIDDLQEVMQMLKGKDLDIELQFENMRA</sequence>
<comment type="function">
    <text evidence="3">Nucleotide-binding protein.</text>
</comment>
<dbReference type="HAMAP" id="MF_00632">
    <property type="entry name" value="UPF0234"/>
    <property type="match status" value="1"/>
</dbReference>
<dbReference type="STRING" id="37625.SAMN05660420_01916"/>
<dbReference type="Proteomes" id="UP000199409">
    <property type="component" value="Unassembled WGS sequence"/>
</dbReference>
<gene>
    <name evidence="4" type="ORF">SAMN05660420_01916</name>
</gene>
<evidence type="ECO:0000256" key="2">
    <source>
        <dbReference type="ARBA" id="ARBA00093450"/>
    </source>
</evidence>
<dbReference type="InterPro" id="IPR035571">
    <property type="entry name" value="UPF0234-like_C"/>
</dbReference>
<reference evidence="4 5" key="1">
    <citation type="submission" date="2016-10" db="EMBL/GenBank/DDBJ databases">
        <authorList>
            <person name="de Groot N.N."/>
        </authorList>
    </citation>
    <scope>NUCLEOTIDE SEQUENCE [LARGE SCALE GENOMIC DNA]</scope>
    <source>
        <strain evidence="4 5">DSM 7343</strain>
    </source>
</reference>
<evidence type="ECO:0000256" key="3">
    <source>
        <dbReference type="HAMAP-Rule" id="MF_00632"/>
    </source>
</evidence>
<dbReference type="InterPro" id="IPR035570">
    <property type="entry name" value="UPF0234_N"/>
</dbReference>
<organism evidence="4 5">
    <name type="scientific">Desulfuromusa kysingii</name>
    <dbReference type="NCBI Taxonomy" id="37625"/>
    <lineage>
        <taxon>Bacteria</taxon>
        <taxon>Pseudomonadati</taxon>
        <taxon>Thermodesulfobacteriota</taxon>
        <taxon>Desulfuromonadia</taxon>
        <taxon>Desulfuromonadales</taxon>
        <taxon>Geopsychrobacteraceae</taxon>
        <taxon>Desulfuromusa</taxon>
    </lineage>
</organism>
<dbReference type="InterPro" id="IPR007551">
    <property type="entry name" value="YajQ/Smlt4090-like"/>
</dbReference>
<protein>
    <recommendedName>
        <fullName evidence="3">Nucleotide-binding protein SAMN05660420_01916</fullName>
    </recommendedName>
</protein>
<dbReference type="NCBIfam" id="NF003819">
    <property type="entry name" value="PRK05412.1"/>
    <property type="match status" value="1"/>
</dbReference>
<dbReference type="SUPFAM" id="SSF89963">
    <property type="entry name" value="YajQ-like"/>
    <property type="match status" value="2"/>
</dbReference>
<dbReference type="InterPro" id="IPR036183">
    <property type="entry name" value="YajQ-like_sf"/>
</dbReference>
<keyword evidence="5" id="KW-1185">Reference proteome</keyword>
<dbReference type="PANTHER" id="PTHR30476:SF0">
    <property type="entry name" value="UPF0234 PROTEIN YAJQ"/>
    <property type="match status" value="1"/>
</dbReference>
<comment type="similarity">
    <text evidence="2 3">Belongs to the YajQ family.</text>
</comment>
<evidence type="ECO:0000313" key="5">
    <source>
        <dbReference type="Proteomes" id="UP000199409"/>
    </source>
</evidence>
<name>A0A1H4ANL4_9BACT</name>
<dbReference type="PANTHER" id="PTHR30476">
    <property type="entry name" value="UPF0234 PROTEIN YAJQ"/>
    <property type="match status" value="1"/>
</dbReference>
<evidence type="ECO:0000256" key="1">
    <source>
        <dbReference type="ARBA" id="ARBA00022741"/>
    </source>
</evidence>
<evidence type="ECO:0000313" key="4">
    <source>
        <dbReference type="EMBL" id="SEA37421.1"/>
    </source>
</evidence>
<dbReference type="EMBL" id="FNQN01000005">
    <property type="protein sequence ID" value="SEA37421.1"/>
    <property type="molecule type" value="Genomic_DNA"/>
</dbReference>
<keyword evidence="1 3" id="KW-0547">Nucleotide-binding</keyword>